<sequence>MNFINSFINYLAGFFAASSRYNPIIPPKVRAEMKRLNISEPEIIGAFNSSDIISGKEPGSTCGRAKYYGRVVGAVYKRDDNNRNEWVITACWVVDKHMRDPLTSRKYGGGRSY</sequence>
<protein>
    <recommendedName>
        <fullName evidence="3">DUF4258 domain-containing protein</fullName>
    </recommendedName>
</protein>
<name>A0A0G1EN53_9BACT</name>
<gene>
    <name evidence="1" type="ORF">UV59_C0019G0041</name>
</gene>
<proteinExistence type="predicted"/>
<comment type="caution">
    <text evidence="1">The sequence shown here is derived from an EMBL/GenBank/DDBJ whole genome shotgun (WGS) entry which is preliminary data.</text>
</comment>
<evidence type="ECO:0000313" key="1">
    <source>
        <dbReference type="EMBL" id="KKS84466.1"/>
    </source>
</evidence>
<dbReference type="Proteomes" id="UP000034543">
    <property type="component" value="Unassembled WGS sequence"/>
</dbReference>
<dbReference type="EMBL" id="LCFB01000019">
    <property type="protein sequence ID" value="KKS84466.1"/>
    <property type="molecule type" value="Genomic_DNA"/>
</dbReference>
<organism evidence="1 2">
    <name type="scientific">Candidatus Gottesmanbacteria bacterium GW2011_GWA1_43_11</name>
    <dbReference type="NCBI Taxonomy" id="1618436"/>
    <lineage>
        <taxon>Bacteria</taxon>
        <taxon>Candidatus Gottesmaniibacteriota</taxon>
    </lineage>
</organism>
<dbReference type="AlphaFoldDB" id="A0A0G1EN53"/>
<evidence type="ECO:0000313" key="2">
    <source>
        <dbReference type="Proteomes" id="UP000034543"/>
    </source>
</evidence>
<reference evidence="1 2" key="1">
    <citation type="journal article" date="2015" name="Nature">
        <title>rRNA introns, odd ribosomes, and small enigmatic genomes across a large radiation of phyla.</title>
        <authorList>
            <person name="Brown C.T."/>
            <person name="Hug L.A."/>
            <person name="Thomas B.C."/>
            <person name="Sharon I."/>
            <person name="Castelle C.J."/>
            <person name="Singh A."/>
            <person name="Wilkins M.J."/>
            <person name="Williams K.H."/>
            <person name="Banfield J.F."/>
        </authorList>
    </citation>
    <scope>NUCLEOTIDE SEQUENCE [LARGE SCALE GENOMIC DNA]</scope>
</reference>
<accession>A0A0G1EN53</accession>
<dbReference type="STRING" id="1618436.UV59_C0019G0041"/>
<evidence type="ECO:0008006" key="3">
    <source>
        <dbReference type="Google" id="ProtNLM"/>
    </source>
</evidence>